<keyword evidence="5 19" id="KW-0964">Secreted</keyword>
<evidence type="ECO:0000256" key="16">
    <source>
        <dbReference type="PIRSR" id="PIRSR600823-3"/>
    </source>
</evidence>
<dbReference type="InterPro" id="IPR010255">
    <property type="entry name" value="Haem_peroxidase_sf"/>
</dbReference>
<dbReference type="InterPro" id="IPR033905">
    <property type="entry name" value="Secretory_peroxidase"/>
</dbReference>
<dbReference type="EMBL" id="CAXHTB010000012">
    <property type="protein sequence ID" value="CAL0316797.1"/>
    <property type="molecule type" value="Genomic_DNA"/>
</dbReference>
<feature type="binding site" evidence="15">
    <location>
        <position position="160"/>
    </location>
    <ligand>
        <name>substrate</name>
    </ligand>
</feature>
<dbReference type="Proteomes" id="UP001497480">
    <property type="component" value="Unassembled WGS sequence"/>
</dbReference>
<dbReference type="PANTHER" id="PTHR31517:SF88">
    <property type="entry name" value="PEROXIDASE 41"/>
    <property type="match status" value="1"/>
</dbReference>
<dbReference type="FunFam" id="1.10.420.10:FF:000007">
    <property type="entry name" value="Peroxidase"/>
    <property type="match status" value="1"/>
</dbReference>
<comment type="function">
    <text evidence="2">Removal of H(2)O(2), oxidation of toxic reductants, biosynthesis and degradation of lignin, suberization, auxin catabolism, response to environmental stresses such as wounding, pathogen attack and oxidative stress. These functions might be dependent on each isozyme/isoform in each plant tissue.</text>
</comment>
<keyword evidence="9 19" id="KW-0732">Signal</keyword>
<feature type="site" description="Transition state stabilizer" evidence="17">
    <location>
        <position position="57"/>
    </location>
</feature>
<keyword evidence="13 19" id="KW-0376">Hydrogen peroxide</keyword>
<dbReference type="GO" id="GO:0006979">
    <property type="term" value="P:response to oxidative stress"/>
    <property type="evidence" value="ECO:0007669"/>
    <property type="project" value="UniProtKB-UniRule"/>
</dbReference>
<feature type="binding site" evidence="16">
    <location>
        <position position="84"/>
    </location>
    <ligand>
        <name>Ca(2+)</name>
        <dbReference type="ChEBI" id="CHEBI:29108"/>
        <label>1</label>
    </ligand>
</feature>
<evidence type="ECO:0000256" key="17">
    <source>
        <dbReference type="PIRSR" id="PIRSR600823-4"/>
    </source>
</evidence>
<comment type="similarity">
    <text evidence="19">Belongs to the peroxidase family. Classical plant (class III) peroxidase subfamily.</text>
</comment>
<keyword evidence="22" id="KW-1185">Reference proteome</keyword>
<dbReference type="InterPro" id="IPR000823">
    <property type="entry name" value="Peroxidase_pln"/>
</dbReference>
<evidence type="ECO:0000256" key="8">
    <source>
        <dbReference type="ARBA" id="ARBA00022723"/>
    </source>
</evidence>
<reference evidence="21 22" key="1">
    <citation type="submission" date="2024-03" db="EMBL/GenBank/DDBJ databases">
        <authorList>
            <person name="Martinez-Hernandez J."/>
        </authorList>
    </citation>
    <scope>NUCLEOTIDE SEQUENCE [LARGE SCALE GENOMIC DNA]</scope>
</reference>
<keyword evidence="16 19" id="KW-0106">Calcium</keyword>
<dbReference type="Pfam" id="PF00141">
    <property type="entry name" value="peroxidase"/>
    <property type="match status" value="1"/>
</dbReference>
<evidence type="ECO:0000256" key="18">
    <source>
        <dbReference type="PIRSR" id="PIRSR600823-5"/>
    </source>
</evidence>
<dbReference type="InterPro" id="IPR019793">
    <property type="entry name" value="Peroxidases_heam-ligand_BS"/>
</dbReference>
<evidence type="ECO:0000256" key="11">
    <source>
        <dbReference type="ARBA" id="ARBA00023004"/>
    </source>
</evidence>
<evidence type="ECO:0000256" key="13">
    <source>
        <dbReference type="ARBA" id="ARBA00023324"/>
    </source>
</evidence>
<dbReference type="PANTHER" id="PTHR31517">
    <property type="match status" value="1"/>
</dbReference>
<feature type="binding site" description="axial binding residue" evidence="16">
    <location>
        <position position="190"/>
    </location>
    <ligand>
        <name>heme b</name>
        <dbReference type="ChEBI" id="CHEBI:60344"/>
    </ligand>
    <ligandPart>
        <name>Fe</name>
        <dbReference type="ChEBI" id="CHEBI:18248"/>
    </ligandPart>
</feature>
<evidence type="ECO:0000256" key="3">
    <source>
        <dbReference type="ARBA" id="ARBA00006873"/>
    </source>
</evidence>
<dbReference type="GO" id="GO:0140825">
    <property type="term" value="F:lactoperoxidase activity"/>
    <property type="evidence" value="ECO:0007669"/>
    <property type="project" value="UniProtKB-EC"/>
</dbReference>
<evidence type="ECO:0000313" key="21">
    <source>
        <dbReference type="EMBL" id="CAL0316797.1"/>
    </source>
</evidence>
<evidence type="ECO:0000256" key="12">
    <source>
        <dbReference type="ARBA" id="ARBA00023157"/>
    </source>
</evidence>
<dbReference type="PROSITE" id="PS00436">
    <property type="entry name" value="PEROXIDASE_2"/>
    <property type="match status" value="1"/>
</dbReference>
<dbReference type="GO" id="GO:0046872">
    <property type="term" value="F:metal ion binding"/>
    <property type="evidence" value="ECO:0007669"/>
    <property type="project" value="UniProtKB-UniRule"/>
</dbReference>
<feature type="binding site" evidence="16">
    <location>
        <position position="71"/>
    </location>
    <ligand>
        <name>Ca(2+)</name>
        <dbReference type="ChEBI" id="CHEBI:29108"/>
        <label>1</label>
    </ligand>
</feature>
<dbReference type="EC" id="1.11.1.7" evidence="4 19"/>
<feature type="signal peptide" evidence="19">
    <location>
        <begin position="1"/>
        <end position="19"/>
    </location>
</feature>
<feature type="binding site" evidence="16">
    <location>
        <position position="246"/>
    </location>
    <ligand>
        <name>Ca(2+)</name>
        <dbReference type="ChEBI" id="CHEBI:29108"/>
        <label>2</label>
    </ligand>
</feature>
<keyword evidence="12 18" id="KW-1015">Disulfide bond</keyword>
<dbReference type="PROSITE" id="PS00435">
    <property type="entry name" value="PEROXIDASE_1"/>
    <property type="match status" value="1"/>
</dbReference>
<feature type="binding site" evidence="16">
    <location>
        <position position="191"/>
    </location>
    <ligand>
        <name>Ca(2+)</name>
        <dbReference type="ChEBI" id="CHEBI:29108"/>
        <label>2</label>
    </ligand>
</feature>
<evidence type="ECO:0000256" key="1">
    <source>
        <dbReference type="ARBA" id="ARBA00000189"/>
    </source>
</evidence>
<feature type="binding site" evidence="16">
    <location>
        <position position="69"/>
    </location>
    <ligand>
        <name>Ca(2+)</name>
        <dbReference type="ChEBI" id="CHEBI:29108"/>
        <label>1</label>
    </ligand>
</feature>
<dbReference type="InterPro" id="IPR019794">
    <property type="entry name" value="Peroxidases_AS"/>
</dbReference>
<feature type="chain" id="PRO_5043111836" description="Peroxidase" evidence="19">
    <location>
        <begin position="20"/>
        <end position="355"/>
    </location>
</feature>
<feature type="active site" description="Proton acceptor" evidence="14">
    <location>
        <position position="61"/>
    </location>
</feature>
<dbReference type="GO" id="GO:0005576">
    <property type="term" value="C:extracellular region"/>
    <property type="evidence" value="ECO:0007669"/>
    <property type="project" value="UniProtKB-SubCell"/>
</dbReference>
<keyword evidence="8 16" id="KW-0479">Metal-binding</keyword>
<keyword evidence="6 19" id="KW-0575">Peroxidase</keyword>
<feature type="binding site" evidence="16">
    <location>
        <position position="238"/>
    </location>
    <ligand>
        <name>Ca(2+)</name>
        <dbReference type="ChEBI" id="CHEBI:29108"/>
        <label>2</label>
    </ligand>
</feature>
<keyword evidence="11 16" id="KW-0408">Iron</keyword>
<evidence type="ECO:0000256" key="15">
    <source>
        <dbReference type="PIRSR" id="PIRSR600823-2"/>
    </source>
</evidence>
<dbReference type="PRINTS" id="PR00461">
    <property type="entry name" value="PLPEROXIDASE"/>
</dbReference>
<accession>A0AAV1X737</accession>
<dbReference type="GO" id="GO:0020037">
    <property type="term" value="F:heme binding"/>
    <property type="evidence" value="ECO:0007669"/>
    <property type="project" value="UniProtKB-UniRule"/>
</dbReference>
<keyword evidence="10 19" id="KW-0560">Oxidoreductase</keyword>
<dbReference type="PROSITE" id="PS50873">
    <property type="entry name" value="PEROXIDASE_4"/>
    <property type="match status" value="1"/>
</dbReference>
<dbReference type="PRINTS" id="PR00458">
    <property type="entry name" value="PEROXIDASE"/>
</dbReference>
<feature type="domain" description="Plant heme peroxidase family profile" evidence="20">
    <location>
        <begin position="20"/>
        <end position="309"/>
    </location>
</feature>
<evidence type="ECO:0000256" key="6">
    <source>
        <dbReference type="ARBA" id="ARBA00022559"/>
    </source>
</evidence>
<evidence type="ECO:0000313" key="22">
    <source>
        <dbReference type="Proteomes" id="UP001497480"/>
    </source>
</evidence>
<name>A0AAV1X737_LUPLU</name>
<feature type="binding site" evidence="16">
    <location>
        <position position="62"/>
    </location>
    <ligand>
        <name>Ca(2+)</name>
        <dbReference type="ChEBI" id="CHEBI:29108"/>
        <label>1</label>
    </ligand>
</feature>
<dbReference type="AlphaFoldDB" id="A0AAV1X737"/>
<comment type="catalytic activity">
    <reaction evidence="1 19">
        <text>2 a phenolic donor + H2O2 = 2 a phenolic radical donor + 2 H2O</text>
        <dbReference type="Rhea" id="RHEA:56136"/>
        <dbReference type="ChEBI" id="CHEBI:15377"/>
        <dbReference type="ChEBI" id="CHEBI:16240"/>
        <dbReference type="ChEBI" id="CHEBI:139520"/>
        <dbReference type="ChEBI" id="CHEBI:139521"/>
        <dbReference type="EC" id="1.11.1.7"/>
    </reaction>
</comment>
<evidence type="ECO:0000256" key="14">
    <source>
        <dbReference type="PIRSR" id="PIRSR600823-1"/>
    </source>
</evidence>
<dbReference type="GO" id="GO:0042744">
    <property type="term" value="P:hydrogen peroxide catabolic process"/>
    <property type="evidence" value="ECO:0007669"/>
    <property type="project" value="UniProtKB-KW"/>
</dbReference>
<evidence type="ECO:0000256" key="10">
    <source>
        <dbReference type="ARBA" id="ARBA00023002"/>
    </source>
</evidence>
<sequence>MAYYPILFLLFLTLPFSSAKLSLDYYKATCPDFDKIVRENVYTKQSAVPATAPGLLRMFFHDCITDGCDASIFISSSAYNPHAERDADLNLSLSGDAFDIVSKIKNALELSCPGIVSCSDIVAQATRDLVKMVGGPYYKVRLGRKDSKVSDAKRVDANLPTTKMTMNQIIDKFAVKNLTIRDMVALTGAHTIGFTHCKEFIHRIYPIIDPTLHPKLALGLRQMCQNYTLDTSMAAFNDVRSPSTFDNAFFKNILKGLGLLTTDYLLSVDPRTRPIVEEYAKDQQAFFIDFAKAMEKVSVLGVKTGHKGEGVDAGRKTLVATTILLFVLSGPVKALTYLMEGGCHGLERAAVAKFP</sequence>
<proteinExistence type="inferred from homology"/>
<comment type="caution">
    <text evidence="21">The sequence shown here is derived from an EMBL/GenBank/DDBJ whole genome shotgun (WGS) entry which is preliminary data.</text>
</comment>
<dbReference type="CDD" id="cd00693">
    <property type="entry name" value="secretory_peroxidase"/>
    <property type="match status" value="1"/>
</dbReference>
<feature type="disulfide bond" evidence="18">
    <location>
        <begin position="63"/>
        <end position="68"/>
    </location>
</feature>
<comment type="similarity">
    <text evidence="3">Belongs to the peroxidase family. Ascorbate peroxidase subfamily.</text>
</comment>
<feature type="disulfide bond" evidence="18">
    <location>
        <begin position="30"/>
        <end position="112"/>
    </location>
</feature>
<dbReference type="InterPro" id="IPR002016">
    <property type="entry name" value="Haem_peroxidase"/>
</dbReference>
<evidence type="ECO:0000259" key="20">
    <source>
        <dbReference type="PROSITE" id="PS50873"/>
    </source>
</evidence>
<evidence type="ECO:0000256" key="4">
    <source>
        <dbReference type="ARBA" id="ARBA00012313"/>
    </source>
</evidence>
<organism evidence="21 22">
    <name type="scientific">Lupinus luteus</name>
    <name type="common">European yellow lupine</name>
    <dbReference type="NCBI Taxonomy" id="3873"/>
    <lineage>
        <taxon>Eukaryota</taxon>
        <taxon>Viridiplantae</taxon>
        <taxon>Streptophyta</taxon>
        <taxon>Embryophyta</taxon>
        <taxon>Tracheophyta</taxon>
        <taxon>Spermatophyta</taxon>
        <taxon>Magnoliopsida</taxon>
        <taxon>eudicotyledons</taxon>
        <taxon>Gunneridae</taxon>
        <taxon>Pentapetalae</taxon>
        <taxon>rosids</taxon>
        <taxon>fabids</taxon>
        <taxon>Fabales</taxon>
        <taxon>Fabaceae</taxon>
        <taxon>Papilionoideae</taxon>
        <taxon>50 kb inversion clade</taxon>
        <taxon>genistoids sensu lato</taxon>
        <taxon>core genistoids</taxon>
        <taxon>Genisteae</taxon>
        <taxon>Lupinus</taxon>
    </lineage>
</organism>
<comment type="cofactor">
    <cofactor evidence="16 19">
        <name>heme b</name>
        <dbReference type="ChEBI" id="CHEBI:60344"/>
    </cofactor>
    <text evidence="16 19">Binds 1 heme b (iron(II)-protoporphyrin IX) group per subunit.</text>
</comment>
<evidence type="ECO:0000256" key="9">
    <source>
        <dbReference type="ARBA" id="ARBA00022729"/>
    </source>
</evidence>
<evidence type="ECO:0000256" key="19">
    <source>
        <dbReference type="RuleBase" id="RU362060"/>
    </source>
</evidence>
<protein>
    <recommendedName>
        <fullName evidence="4 19">Peroxidase</fullName>
        <ecNumber evidence="4 19">1.11.1.7</ecNumber>
    </recommendedName>
</protein>
<feature type="binding site" evidence="16">
    <location>
        <position position="67"/>
    </location>
    <ligand>
        <name>Ca(2+)</name>
        <dbReference type="ChEBI" id="CHEBI:29108"/>
        <label>1</label>
    </ligand>
</feature>
<dbReference type="SUPFAM" id="SSF48113">
    <property type="entry name" value="Heme-dependent peroxidases"/>
    <property type="match status" value="1"/>
</dbReference>
<dbReference type="FunFam" id="1.10.520.10:FF:000008">
    <property type="entry name" value="Peroxidase"/>
    <property type="match status" value="1"/>
</dbReference>
<dbReference type="Gene3D" id="1.10.520.10">
    <property type="match status" value="1"/>
</dbReference>
<comment type="cofactor">
    <cofactor evidence="16 19">
        <name>Ca(2+)</name>
        <dbReference type="ChEBI" id="CHEBI:29108"/>
    </cofactor>
    <text evidence="16 19">Binds 2 calcium ions per subunit.</text>
</comment>
<evidence type="ECO:0000256" key="5">
    <source>
        <dbReference type="ARBA" id="ARBA00022525"/>
    </source>
</evidence>
<evidence type="ECO:0000256" key="2">
    <source>
        <dbReference type="ARBA" id="ARBA00002322"/>
    </source>
</evidence>
<dbReference type="Gene3D" id="1.10.420.10">
    <property type="entry name" value="Peroxidase, domain 2"/>
    <property type="match status" value="1"/>
</dbReference>
<feature type="disulfide bond" evidence="18">
    <location>
        <begin position="197"/>
        <end position="224"/>
    </location>
</feature>
<comment type="subcellular location">
    <subcellularLocation>
        <location evidence="19">Secreted</location>
    </subcellularLocation>
</comment>
<evidence type="ECO:0000256" key="7">
    <source>
        <dbReference type="ARBA" id="ARBA00022617"/>
    </source>
</evidence>
<keyword evidence="7 19" id="KW-0349">Heme</keyword>
<gene>
    <name evidence="21" type="ORF">LLUT_LOCUS17857</name>
</gene>